<protein>
    <submittedName>
        <fullName evidence="1">Uncharacterized protein</fullName>
    </submittedName>
</protein>
<reference evidence="1 2" key="1">
    <citation type="journal article" date="2022" name="Hortic Res">
        <title>A haplotype resolved chromosomal level avocado genome allows analysis of novel avocado genes.</title>
        <authorList>
            <person name="Nath O."/>
            <person name="Fletcher S.J."/>
            <person name="Hayward A."/>
            <person name="Shaw L.M."/>
            <person name="Masouleh A.K."/>
            <person name="Furtado A."/>
            <person name="Henry R.J."/>
            <person name="Mitter N."/>
        </authorList>
    </citation>
    <scope>NUCLEOTIDE SEQUENCE [LARGE SCALE GENOMIC DNA]</scope>
    <source>
        <strain evidence="2">cv. Hass</strain>
    </source>
</reference>
<evidence type="ECO:0000313" key="2">
    <source>
        <dbReference type="Proteomes" id="UP001234297"/>
    </source>
</evidence>
<accession>A0ACC2LI13</accession>
<dbReference type="Proteomes" id="UP001234297">
    <property type="component" value="Chromosome 8"/>
</dbReference>
<keyword evidence="2" id="KW-1185">Reference proteome</keyword>
<sequence length="160" mass="18640">MSLFRPFINKWRALAYRCKEPISQKSEVDLCRSNLIPKIKQMVISVKLLEAAIDAKDCQKELDQKNMSKRIQASTSSASKGKKKEEVFNIQTSKAPRKAQDPKHEAAKKEEYERRKNAKYSFDENIEDTFKTLLEDSENEAYFQREKEDQEIASQFLPSN</sequence>
<proteinExistence type="predicted"/>
<gene>
    <name evidence="1" type="ORF">MRB53_026005</name>
</gene>
<dbReference type="EMBL" id="CM056816">
    <property type="protein sequence ID" value="KAJ8632669.1"/>
    <property type="molecule type" value="Genomic_DNA"/>
</dbReference>
<organism evidence="1 2">
    <name type="scientific">Persea americana</name>
    <name type="common">Avocado</name>
    <dbReference type="NCBI Taxonomy" id="3435"/>
    <lineage>
        <taxon>Eukaryota</taxon>
        <taxon>Viridiplantae</taxon>
        <taxon>Streptophyta</taxon>
        <taxon>Embryophyta</taxon>
        <taxon>Tracheophyta</taxon>
        <taxon>Spermatophyta</taxon>
        <taxon>Magnoliopsida</taxon>
        <taxon>Magnoliidae</taxon>
        <taxon>Laurales</taxon>
        <taxon>Lauraceae</taxon>
        <taxon>Persea</taxon>
    </lineage>
</organism>
<comment type="caution">
    <text evidence="1">The sequence shown here is derived from an EMBL/GenBank/DDBJ whole genome shotgun (WGS) entry which is preliminary data.</text>
</comment>
<evidence type="ECO:0000313" key="1">
    <source>
        <dbReference type="EMBL" id="KAJ8632669.1"/>
    </source>
</evidence>
<name>A0ACC2LI13_PERAE</name>